<evidence type="ECO:0000313" key="14">
    <source>
        <dbReference type="EMBL" id="KAA0694242.1"/>
    </source>
</evidence>
<evidence type="ECO:0000259" key="13">
    <source>
        <dbReference type="PROSITE" id="PS50885"/>
    </source>
</evidence>
<dbReference type="Gene3D" id="1.10.287.950">
    <property type="entry name" value="Methyl-accepting chemotaxis protein"/>
    <property type="match status" value="1"/>
</dbReference>
<keyword evidence="15" id="KW-1185">Reference proteome</keyword>
<dbReference type="AlphaFoldDB" id="A0A7V7KXA0"/>
<dbReference type="PROSITE" id="PS50192">
    <property type="entry name" value="T_SNARE"/>
    <property type="match status" value="1"/>
</dbReference>
<dbReference type="PANTHER" id="PTHR32089:SF120">
    <property type="entry name" value="METHYL-ACCEPTING CHEMOTAXIS PROTEIN TLPQ"/>
    <property type="match status" value="1"/>
</dbReference>
<evidence type="ECO:0000256" key="6">
    <source>
        <dbReference type="ARBA" id="ARBA00023136"/>
    </source>
</evidence>
<dbReference type="InterPro" id="IPR004089">
    <property type="entry name" value="MCPsignal_dom"/>
</dbReference>
<feature type="transmembrane region" description="Helical" evidence="10">
    <location>
        <begin position="186"/>
        <end position="207"/>
    </location>
</feature>
<comment type="subcellular location">
    <subcellularLocation>
        <location evidence="1">Cell inner membrane</location>
        <topology evidence="1">Multi-pass membrane protein</topology>
    </subcellularLocation>
</comment>
<dbReference type="PROSITE" id="PS50885">
    <property type="entry name" value="HAMP"/>
    <property type="match status" value="1"/>
</dbReference>
<keyword evidence="3" id="KW-0997">Cell inner membrane</keyword>
<dbReference type="EMBL" id="QOVF01000003">
    <property type="protein sequence ID" value="KAA0694242.1"/>
    <property type="molecule type" value="Genomic_DNA"/>
</dbReference>
<evidence type="ECO:0000256" key="1">
    <source>
        <dbReference type="ARBA" id="ARBA00004429"/>
    </source>
</evidence>
<dbReference type="GO" id="GO:0005886">
    <property type="term" value="C:plasma membrane"/>
    <property type="evidence" value="ECO:0007669"/>
    <property type="project" value="UniProtKB-SubCell"/>
</dbReference>
<evidence type="ECO:0000256" key="10">
    <source>
        <dbReference type="SAM" id="Phobius"/>
    </source>
</evidence>
<dbReference type="SUPFAM" id="SSF58104">
    <property type="entry name" value="Methyl-accepting chemotaxis protein (MCP) signaling domain"/>
    <property type="match status" value="1"/>
</dbReference>
<evidence type="ECO:0000259" key="11">
    <source>
        <dbReference type="PROSITE" id="PS50111"/>
    </source>
</evidence>
<dbReference type="GO" id="GO:0006935">
    <property type="term" value="P:chemotaxis"/>
    <property type="evidence" value="ECO:0007669"/>
    <property type="project" value="UniProtKB-KW"/>
</dbReference>
<evidence type="ECO:0000256" key="5">
    <source>
        <dbReference type="ARBA" id="ARBA00022989"/>
    </source>
</evidence>
<evidence type="ECO:0000259" key="12">
    <source>
        <dbReference type="PROSITE" id="PS50192"/>
    </source>
</evidence>
<dbReference type="RefSeq" id="WP_149333074.1">
    <property type="nucleotide sequence ID" value="NZ_QOVF01000003.1"/>
</dbReference>
<dbReference type="OrthoDB" id="1884279at2"/>
<gene>
    <name evidence="14" type="ORF">DT594_13160</name>
</gene>
<reference evidence="14 15" key="1">
    <citation type="submission" date="2018-07" db="EMBL/GenBank/DDBJ databases">
        <title>Pseudomonas laoshanensis sp. nov., isolated from soil.</title>
        <authorList>
            <person name="Sun J."/>
            <person name="Yu L."/>
            <person name="Wang M."/>
            <person name="Zhang C."/>
        </authorList>
    </citation>
    <scope>NUCLEOTIDE SEQUENCE [LARGE SCALE GENOMIC DNA]</scope>
    <source>
        <strain evidence="14 15">Y22</strain>
    </source>
</reference>
<proteinExistence type="inferred from homology"/>
<dbReference type="InterPro" id="IPR000727">
    <property type="entry name" value="T_SNARE_dom"/>
</dbReference>
<dbReference type="SMART" id="SM00304">
    <property type="entry name" value="HAMP"/>
    <property type="match status" value="1"/>
</dbReference>
<evidence type="ECO:0000256" key="4">
    <source>
        <dbReference type="ARBA" id="ARBA00022692"/>
    </source>
</evidence>
<protein>
    <submittedName>
        <fullName evidence="14">Methyl-accepting chemotaxis protein</fullName>
    </submittedName>
</protein>
<dbReference type="InterPro" id="IPR004090">
    <property type="entry name" value="Chemotax_Me-accpt_rcpt"/>
</dbReference>
<dbReference type="Pfam" id="PF00015">
    <property type="entry name" value="MCPsignal"/>
    <property type="match status" value="1"/>
</dbReference>
<evidence type="ECO:0000256" key="8">
    <source>
        <dbReference type="ARBA" id="ARBA00029447"/>
    </source>
</evidence>
<dbReference type="FunFam" id="1.10.287.950:FF:000001">
    <property type="entry name" value="Methyl-accepting chemotaxis sensory transducer"/>
    <property type="match status" value="1"/>
</dbReference>
<feature type="domain" description="Methyl-accepting transducer" evidence="11">
    <location>
        <begin position="268"/>
        <end position="504"/>
    </location>
</feature>
<sequence length="540" mass="57715">MLRKSIRAQTLALIAGSLLLLTAIALLSQSILSSSVGSYGKLVAGPVQASLLIERANSQFKTQVQEWKNVLLRGKDPAALDKYWTAFQQQEREVQSTLSKLSTLEGLPEGARGSVEALSEEHLRLGKAYRSGYQAFVASGQDPQAGDLAVKGIDRAASEQMNSLVSGLREQAEKDSADIARSAARAVLIGTLMLVFTGIALTFLSIWRIDRSMVAPVRTLIDQVTALSEGRLGAKSSIKREDELGRLADAANTLDDFLVATFAQLEISTRELDQASGELNSVATIISGGTREQFTRTDQVATAMEEMSATTAEVAAHAATAAESADAADMAARKGEVVMQTTIRSITDMRGEITHTAEVINRLANDSGRIGKVLDVIRGVAEQTNLLALNAAIEAARAGEAGRGFAVVADEVRTLAQRTAASTAEINEIIDTVQRGAIEAAKAIEAGQERSDQGVRMVTEAGEMLHDVTRAIEAIRDMNRQIATAAEEQNAVVNDISRNLTEITAIGVTNQENVGRTTRASELLHTLSADLGDITKRIKH</sequence>
<keyword evidence="3" id="KW-1003">Cell membrane</keyword>
<feature type="domain" description="T-SNARE coiled-coil homology" evidence="12">
    <location>
        <begin position="455"/>
        <end position="517"/>
    </location>
</feature>
<keyword evidence="5 10" id="KW-1133">Transmembrane helix</keyword>
<dbReference type="PRINTS" id="PR00260">
    <property type="entry name" value="CHEMTRNSDUCR"/>
</dbReference>
<accession>A0A7V7KXA0</accession>
<dbReference type="CDD" id="cd06225">
    <property type="entry name" value="HAMP"/>
    <property type="match status" value="1"/>
</dbReference>
<keyword evidence="7 9" id="KW-0807">Transducer</keyword>
<keyword evidence="2" id="KW-0145">Chemotaxis</keyword>
<dbReference type="GO" id="GO:0004888">
    <property type="term" value="F:transmembrane signaling receptor activity"/>
    <property type="evidence" value="ECO:0007669"/>
    <property type="project" value="InterPro"/>
</dbReference>
<dbReference type="SMART" id="SM00283">
    <property type="entry name" value="MA"/>
    <property type="match status" value="1"/>
</dbReference>
<dbReference type="PANTHER" id="PTHR32089">
    <property type="entry name" value="METHYL-ACCEPTING CHEMOTAXIS PROTEIN MCPB"/>
    <property type="match status" value="1"/>
</dbReference>
<name>A0A7V7KXA0_9GAMM</name>
<evidence type="ECO:0000256" key="3">
    <source>
        <dbReference type="ARBA" id="ARBA00022519"/>
    </source>
</evidence>
<comment type="similarity">
    <text evidence="8">Belongs to the methyl-accepting chemotaxis (MCP) protein family.</text>
</comment>
<dbReference type="GO" id="GO:0007165">
    <property type="term" value="P:signal transduction"/>
    <property type="evidence" value="ECO:0007669"/>
    <property type="project" value="UniProtKB-KW"/>
</dbReference>
<comment type="caution">
    <text evidence="14">The sequence shown here is derived from an EMBL/GenBank/DDBJ whole genome shotgun (WGS) entry which is preliminary data.</text>
</comment>
<evidence type="ECO:0000256" key="7">
    <source>
        <dbReference type="ARBA" id="ARBA00023224"/>
    </source>
</evidence>
<dbReference type="PROSITE" id="PS50111">
    <property type="entry name" value="CHEMOTAXIS_TRANSDUC_2"/>
    <property type="match status" value="1"/>
</dbReference>
<evidence type="ECO:0000256" key="9">
    <source>
        <dbReference type="PROSITE-ProRule" id="PRU00284"/>
    </source>
</evidence>
<dbReference type="CDD" id="cd11386">
    <property type="entry name" value="MCP_signal"/>
    <property type="match status" value="1"/>
</dbReference>
<dbReference type="Proteomes" id="UP000463138">
    <property type="component" value="Unassembled WGS sequence"/>
</dbReference>
<evidence type="ECO:0000313" key="15">
    <source>
        <dbReference type="Proteomes" id="UP000463138"/>
    </source>
</evidence>
<keyword evidence="6 10" id="KW-0472">Membrane</keyword>
<organism evidence="14 15">
    <name type="scientific">Halopseudomonas laoshanensis</name>
    <dbReference type="NCBI Taxonomy" id="2268758"/>
    <lineage>
        <taxon>Bacteria</taxon>
        <taxon>Pseudomonadati</taxon>
        <taxon>Pseudomonadota</taxon>
        <taxon>Gammaproteobacteria</taxon>
        <taxon>Pseudomonadales</taxon>
        <taxon>Pseudomonadaceae</taxon>
        <taxon>Halopseudomonas</taxon>
    </lineage>
</organism>
<feature type="domain" description="HAMP" evidence="13">
    <location>
        <begin position="211"/>
        <end position="263"/>
    </location>
</feature>
<keyword evidence="4 10" id="KW-0812">Transmembrane</keyword>
<evidence type="ECO:0000256" key="2">
    <source>
        <dbReference type="ARBA" id="ARBA00022500"/>
    </source>
</evidence>
<dbReference type="InterPro" id="IPR003660">
    <property type="entry name" value="HAMP_dom"/>
</dbReference>